<gene>
    <name evidence="1" type="ORF">UFOVP972_125</name>
</gene>
<reference evidence="1" key="1">
    <citation type="submission" date="2020-05" db="EMBL/GenBank/DDBJ databases">
        <authorList>
            <person name="Chiriac C."/>
            <person name="Salcher M."/>
            <person name="Ghai R."/>
            <person name="Kavagutti S V."/>
        </authorList>
    </citation>
    <scope>NUCLEOTIDE SEQUENCE</scope>
</reference>
<accession>A0A6J5PTL3</accession>
<name>A0A6J5PTL3_9CAUD</name>
<organism evidence="1">
    <name type="scientific">uncultured Caudovirales phage</name>
    <dbReference type="NCBI Taxonomy" id="2100421"/>
    <lineage>
        <taxon>Viruses</taxon>
        <taxon>Duplodnaviria</taxon>
        <taxon>Heunggongvirae</taxon>
        <taxon>Uroviricota</taxon>
        <taxon>Caudoviricetes</taxon>
        <taxon>Peduoviridae</taxon>
        <taxon>Maltschvirus</taxon>
        <taxon>Maltschvirus maltsch</taxon>
    </lineage>
</organism>
<sequence>MATRSRIGVELEGGKVISIYCHNDGYVSGVGKQLMNSFPNGTDPSVVAGFIKEGDRSSLDLSYKAWRDEKCPPKRHESVPKFFGGDIEEYGYLYTAEGEWLVKKAYSQFEPDPVPLAYVLNGTINL</sequence>
<dbReference type="EMBL" id="LR796923">
    <property type="protein sequence ID" value="CAB4175199.1"/>
    <property type="molecule type" value="Genomic_DNA"/>
</dbReference>
<protein>
    <submittedName>
        <fullName evidence="1">Uncharacterized protein</fullName>
    </submittedName>
</protein>
<evidence type="ECO:0000313" key="1">
    <source>
        <dbReference type="EMBL" id="CAB4175199.1"/>
    </source>
</evidence>
<proteinExistence type="predicted"/>